<comment type="similarity">
    <text evidence="1">Belongs to the eukaryotic initiation factor 4G family.</text>
</comment>
<evidence type="ECO:0000313" key="5">
    <source>
        <dbReference type="EMBL" id="KAF8821270.1"/>
    </source>
</evidence>
<proteinExistence type="inferred from homology"/>
<evidence type="ECO:0000259" key="4">
    <source>
        <dbReference type="SMART" id="SM00543"/>
    </source>
</evidence>
<dbReference type="SUPFAM" id="SSF48371">
    <property type="entry name" value="ARM repeat"/>
    <property type="match status" value="1"/>
</dbReference>
<dbReference type="Pfam" id="PF02854">
    <property type="entry name" value="MIF4G"/>
    <property type="match status" value="1"/>
</dbReference>
<dbReference type="InterPro" id="IPR003890">
    <property type="entry name" value="MIF4G-like_typ-3"/>
</dbReference>
<dbReference type="Proteomes" id="UP000823046">
    <property type="component" value="Unassembled WGS sequence"/>
</dbReference>
<evidence type="ECO:0000256" key="2">
    <source>
        <dbReference type="ARBA" id="ARBA00022540"/>
    </source>
</evidence>
<comment type="caution">
    <text evidence="5">The sequence shown here is derived from an EMBL/GenBank/DDBJ whole genome shotgun (WGS) entry which is preliminary data.</text>
</comment>
<feature type="domain" description="MIF4G" evidence="4">
    <location>
        <begin position="277"/>
        <end position="500"/>
    </location>
</feature>
<evidence type="ECO:0000256" key="1">
    <source>
        <dbReference type="ARBA" id="ARBA00005775"/>
    </source>
</evidence>
<reference evidence="5 6" key="1">
    <citation type="journal article" date="2020" name="bioRxiv">
        <title>Metabolic contributions of an alphaproteobacterial endosymbiont in the apicomplexan Cardiosporidium cionae.</title>
        <authorList>
            <person name="Hunter E.S."/>
            <person name="Paight C.J."/>
            <person name="Lane C.E."/>
        </authorList>
    </citation>
    <scope>NUCLEOTIDE SEQUENCE [LARGE SCALE GENOMIC DNA]</scope>
    <source>
        <strain evidence="5">ESH_2018</strain>
    </source>
</reference>
<accession>A0ABQ7JB88</accession>
<keyword evidence="2" id="KW-0396">Initiation factor</keyword>
<keyword evidence="3" id="KW-0648">Protein biosynthesis</keyword>
<dbReference type="PANTHER" id="PTHR23253">
    <property type="entry name" value="EUKARYOTIC TRANSLATION INITIATION FACTOR 4 GAMMA"/>
    <property type="match status" value="1"/>
</dbReference>
<sequence>PLESPSSSLRPFSAKRTPLEIEKQKYSIFWLLVFGHYYENSPQRIKSGNLPQFLLKSKSIEEMPAPEGGALRRSHAYLGSDEEKRLRGLPSMAASAASSFPIVSLPSTTLSAPLANHLLPLSRLPPQMSNRGLLSSSGTPSCLTGATLSGGLAPLRRDHWGGGGASSNLSTAFVRGGMGGAAAINSFLIRGGAIVSPQEEGRAHADWRSRRDGGVIPTAQEAAAADDRFAEAIEQWRHTSPEDSRIKPSENSWSELQKQQKCMESVTVCSDETAMKLRRFRSILNKLTFEKFDSLYAQLLSLRISTVAEIDGLMRMIFDLAVTQHHFITMYSNLCLRLNLDLPLFDDKKYFKRTLLNHCNYSFDENLKPMERNDDLTPQEAFEKEVLYKKRMNGNVKFVGELLIRKIVSSKIICECIDALLEGRQKCVKNSNGKDQGVHHLEALSAFLNAIGNQFTSKQFSHYCEIVNRFAAIKILLNNKDIPLRERLLLKNVIEDYENGWIRKVAASQKGPMKLSDVQRLMNAESHNSASLPNFSRAYSSTPSYYSHDTHHTSGYSSMNHNTNSDAMYSHNKNLSPLLKQSSFDSLQRSSLTLPHGSLSFGNSSSIKRSPSPLFIETAKIFLKDLENIADQIEAEEDVHSAITRIEGFNIPKEFHGQIWWRLSVNICKTFCESKSLALLFRWLVLLLEKQTFDSLACQKEFLRCTSEDKASKTSSIGYQRNCDEIKGYSEKLKILLEQLHKNTKLPEEWQSSLVQNILKKLLL</sequence>
<dbReference type="EMBL" id="JADAQX010000202">
    <property type="protein sequence ID" value="KAF8821270.1"/>
    <property type="molecule type" value="Genomic_DNA"/>
</dbReference>
<protein>
    <submittedName>
        <fullName evidence="5">MIF4G domain-containing protein</fullName>
    </submittedName>
</protein>
<dbReference type="InterPro" id="IPR016024">
    <property type="entry name" value="ARM-type_fold"/>
</dbReference>
<dbReference type="PANTHER" id="PTHR23253:SF9">
    <property type="entry name" value="EUKARYOTIC TRANSLATION INITIATION FACTOR 4 GAMMA 2"/>
    <property type="match status" value="1"/>
</dbReference>
<organism evidence="5 6">
    <name type="scientific">Cardiosporidium cionae</name>
    <dbReference type="NCBI Taxonomy" id="476202"/>
    <lineage>
        <taxon>Eukaryota</taxon>
        <taxon>Sar</taxon>
        <taxon>Alveolata</taxon>
        <taxon>Apicomplexa</taxon>
        <taxon>Aconoidasida</taxon>
        <taxon>Nephromycida</taxon>
        <taxon>Cardiosporidium</taxon>
    </lineage>
</organism>
<dbReference type="Gene3D" id="1.25.40.180">
    <property type="match status" value="1"/>
</dbReference>
<feature type="non-terminal residue" evidence="5">
    <location>
        <position position="1"/>
    </location>
</feature>
<dbReference type="SMART" id="SM00543">
    <property type="entry name" value="MIF4G"/>
    <property type="match status" value="1"/>
</dbReference>
<evidence type="ECO:0000313" key="6">
    <source>
        <dbReference type="Proteomes" id="UP000823046"/>
    </source>
</evidence>
<evidence type="ECO:0000256" key="3">
    <source>
        <dbReference type="ARBA" id="ARBA00022917"/>
    </source>
</evidence>
<gene>
    <name evidence="5" type="ORF">IE077_002235</name>
</gene>
<keyword evidence="6" id="KW-1185">Reference proteome</keyword>
<name>A0ABQ7JB88_9APIC</name>